<dbReference type="AlphaFoldDB" id="A0A1G1V187"/>
<protein>
    <submittedName>
        <fullName evidence="2">Uncharacterized protein</fullName>
    </submittedName>
</protein>
<reference evidence="2 3" key="1">
    <citation type="journal article" date="2016" name="Nat. Commun.">
        <title>Thousands of microbial genomes shed light on interconnected biogeochemical processes in an aquifer system.</title>
        <authorList>
            <person name="Anantharaman K."/>
            <person name="Brown C.T."/>
            <person name="Hug L.A."/>
            <person name="Sharon I."/>
            <person name="Castelle C.J."/>
            <person name="Probst A.J."/>
            <person name="Thomas B.C."/>
            <person name="Singh A."/>
            <person name="Wilkins M.J."/>
            <person name="Karaoz U."/>
            <person name="Brodie E.L."/>
            <person name="Williams K.H."/>
            <person name="Hubbard S.S."/>
            <person name="Banfield J.F."/>
        </authorList>
    </citation>
    <scope>NUCLEOTIDE SEQUENCE [LARGE SCALE GENOMIC DNA]</scope>
</reference>
<dbReference type="InterPro" id="IPR007165">
    <property type="entry name" value="Phage_holin_4_2"/>
</dbReference>
<dbReference type="STRING" id="1797513.A2782_00080"/>
<sequence>MKRFLRSFFIHLFVVWFVANSFGGIDYQHNLQFLALGALALTFADSLLKPLINLLLLPFNLVTLGLFRWISGVVTLYIATTLVRGFSIVPFTYPGFQSNLFILPAMTFSPLLAFIVVSFVISFVSSFLFWISK</sequence>
<name>A0A1G1V187_9BACT</name>
<evidence type="ECO:0000256" key="1">
    <source>
        <dbReference type="SAM" id="Phobius"/>
    </source>
</evidence>
<organism evidence="2 3">
    <name type="scientific">Candidatus Blackburnbacteria bacterium RIFCSPHIGHO2_01_FULL_43_15b</name>
    <dbReference type="NCBI Taxonomy" id="1797513"/>
    <lineage>
        <taxon>Bacteria</taxon>
        <taxon>Candidatus Blackburniibacteriota</taxon>
    </lineage>
</organism>
<gene>
    <name evidence="2" type="ORF">A2782_00080</name>
</gene>
<evidence type="ECO:0000313" key="2">
    <source>
        <dbReference type="EMBL" id="OGY09105.1"/>
    </source>
</evidence>
<keyword evidence="1" id="KW-0472">Membrane</keyword>
<feature type="transmembrane region" description="Helical" evidence="1">
    <location>
        <begin position="33"/>
        <end position="57"/>
    </location>
</feature>
<feature type="transmembrane region" description="Helical" evidence="1">
    <location>
        <begin position="111"/>
        <end position="131"/>
    </location>
</feature>
<keyword evidence="1" id="KW-1133">Transmembrane helix</keyword>
<dbReference type="Proteomes" id="UP000177967">
    <property type="component" value="Unassembled WGS sequence"/>
</dbReference>
<dbReference type="Pfam" id="PF04020">
    <property type="entry name" value="Phage_holin_4_2"/>
    <property type="match status" value="1"/>
</dbReference>
<accession>A0A1G1V187</accession>
<dbReference type="EMBL" id="MHBW01000016">
    <property type="protein sequence ID" value="OGY09105.1"/>
    <property type="molecule type" value="Genomic_DNA"/>
</dbReference>
<keyword evidence="1" id="KW-0812">Transmembrane</keyword>
<evidence type="ECO:0000313" key="3">
    <source>
        <dbReference type="Proteomes" id="UP000177967"/>
    </source>
</evidence>
<feature type="transmembrane region" description="Helical" evidence="1">
    <location>
        <begin position="69"/>
        <end position="91"/>
    </location>
</feature>
<proteinExistence type="predicted"/>
<comment type="caution">
    <text evidence="2">The sequence shown here is derived from an EMBL/GenBank/DDBJ whole genome shotgun (WGS) entry which is preliminary data.</text>
</comment>